<reference evidence="1 2" key="2">
    <citation type="submission" date="2019-08" db="EMBL/GenBank/DDBJ databases">
        <title>Amycolatopsis acidicola sp. nov., isolated from peat swamp forest soil.</title>
        <authorList>
            <person name="Srisuk N."/>
        </authorList>
    </citation>
    <scope>NUCLEOTIDE SEQUENCE [LARGE SCALE GENOMIC DNA]</scope>
    <source>
        <strain evidence="1 2">TBRC 6029</strain>
    </source>
</reference>
<accession>A0A558CYM0</accession>
<dbReference type="RefSeq" id="WP_144587290.1">
    <property type="nucleotide sequence ID" value="NZ_VJWX01000082.1"/>
</dbReference>
<gene>
    <name evidence="1" type="ORF">FNH05_11220</name>
</gene>
<dbReference type="Proteomes" id="UP000320011">
    <property type="component" value="Unassembled WGS sequence"/>
</dbReference>
<evidence type="ECO:0000313" key="2">
    <source>
        <dbReference type="Proteomes" id="UP000320011"/>
    </source>
</evidence>
<proteinExistence type="predicted"/>
<keyword evidence="2" id="KW-1185">Reference proteome</keyword>
<dbReference type="OrthoDB" id="5180771at2"/>
<name>A0A558CYM0_9PSEU</name>
<organism evidence="1 2">
    <name type="scientific">Amycolatopsis rhizosphaerae</name>
    <dbReference type="NCBI Taxonomy" id="2053003"/>
    <lineage>
        <taxon>Bacteria</taxon>
        <taxon>Bacillati</taxon>
        <taxon>Actinomycetota</taxon>
        <taxon>Actinomycetes</taxon>
        <taxon>Pseudonocardiales</taxon>
        <taxon>Pseudonocardiaceae</taxon>
        <taxon>Amycolatopsis</taxon>
    </lineage>
</organism>
<evidence type="ECO:0008006" key="3">
    <source>
        <dbReference type="Google" id="ProtNLM"/>
    </source>
</evidence>
<sequence>MIAQTTQVDDLRLVALPSAVSCAEMFVRFTLTEWSLRPLIGEATRIARHLVDASVVNGPSHRSPRFLTVRLRLHGDVLVLELDDDLPGEPPELDGARINAVTLPGGRRNMWTELALPSGMSAAAVPLPQRARNRTPAPPPVHFQYTVPDYPVDEPSVPLMDADSQILQRVLYGLNRGDQS</sequence>
<evidence type="ECO:0000313" key="1">
    <source>
        <dbReference type="EMBL" id="TVT53803.1"/>
    </source>
</evidence>
<dbReference type="EMBL" id="VJWX01000082">
    <property type="protein sequence ID" value="TVT53803.1"/>
    <property type="molecule type" value="Genomic_DNA"/>
</dbReference>
<comment type="caution">
    <text evidence="1">The sequence shown here is derived from an EMBL/GenBank/DDBJ whole genome shotgun (WGS) entry which is preliminary data.</text>
</comment>
<dbReference type="AlphaFoldDB" id="A0A558CYM0"/>
<reference evidence="1 2" key="1">
    <citation type="submission" date="2019-07" db="EMBL/GenBank/DDBJ databases">
        <authorList>
            <person name="Duangmal K."/>
            <person name="Teo W.F.A."/>
        </authorList>
    </citation>
    <scope>NUCLEOTIDE SEQUENCE [LARGE SCALE GENOMIC DNA]</scope>
    <source>
        <strain evidence="1 2">TBRC 6029</strain>
    </source>
</reference>
<protein>
    <recommendedName>
        <fullName evidence="3">ATP-binding protein</fullName>
    </recommendedName>
</protein>